<evidence type="ECO:0000313" key="14">
    <source>
        <dbReference type="Proteomes" id="UP001629113"/>
    </source>
</evidence>
<dbReference type="SUPFAM" id="SSF52540">
    <property type="entry name" value="P-loop containing nucleoside triphosphate hydrolases"/>
    <property type="match status" value="1"/>
</dbReference>
<feature type="domain" description="MCM C-terminal AAA(+) ATPase" evidence="12">
    <location>
        <begin position="397"/>
        <end position="603"/>
    </location>
</feature>
<dbReference type="Pfam" id="PF17207">
    <property type="entry name" value="MCM_OB"/>
    <property type="match status" value="1"/>
</dbReference>
<dbReference type="Gene3D" id="2.40.50.140">
    <property type="entry name" value="Nucleic acid-binding proteins"/>
    <property type="match status" value="1"/>
</dbReference>
<dbReference type="InterPro" id="IPR003593">
    <property type="entry name" value="AAA+_ATPase"/>
</dbReference>
<dbReference type="Proteomes" id="UP001629113">
    <property type="component" value="Unassembled WGS sequence"/>
</dbReference>
<keyword evidence="2 11" id="KW-0235">DNA replication</keyword>
<dbReference type="InterPro" id="IPR018525">
    <property type="entry name" value="MCM_CS"/>
</dbReference>
<dbReference type="InterPro" id="IPR001208">
    <property type="entry name" value="MCM_dom"/>
</dbReference>
<reference evidence="13 14" key="1">
    <citation type="submission" date="2024-06" db="EMBL/GenBank/DDBJ databases">
        <title>Complete genome of Phlyctema vagabunda strain 19-DSS-EL-015.</title>
        <authorList>
            <person name="Fiorenzani C."/>
        </authorList>
    </citation>
    <scope>NUCLEOTIDE SEQUENCE [LARGE SCALE GENOMIC DNA]</scope>
    <source>
        <strain evidence="13 14">19-DSS-EL-015</strain>
    </source>
</reference>
<comment type="subcellular location">
    <subcellularLocation>
        <location evidence="1 11">Nucleus</location>
    </subcellularLocation>
</comment>
<comment type="caution">
    <text evidence="13">The sequence shown here is derived from an EMBL/GenBank/DDBJ whole genome shotgun (WGS) entry which is preliminary data.</text>
</comment>
<dbReference type="PROSITE" id="PS50051">
    <property type="entry name" value="MCM_2"/>
    <property type="match status" value="1"/>
</dbReference>
<dbReference type="Gene3D" id="2.20.28.10">
    <property type="match status" value="1"/>
</dbReference>
<evidence type="ECO:0000313" key="13">
    <source>
        <dbReference type="EMBL" id="KAL3417950.1"/>
    </source>
</evidence>
<evidence type="ECO:0000256" key="9">
    <source>
        <dbReference type="ARBA" id="ARBA00023306"/>
    </source>
</evidence>
<evidence type="ECO:0000256" key="2">
    <source>
        <dbReference type="ARBA" id="ARBA00022705"/>
    </source>
</evidence>
<dbReference type="SMART" id="SM00350">
    <property type="entry name" value="MCM"/>
    <property type="match status" value="1"/>
</dbReference>
<dbReference type="SMART" id="SM00382">
    <property type="entry name" value="AAA"/>
    <property type="match status" value="1"/>
</dbReference>
<keyword evidence="6 10" id="KW-0067">ATP-binding</keyword>
<dbReference type="Pfam" id="PF00493">
    <property type="entry name" value="MCM"/>
    <property type="match status" value="1"/>
</dbReference>
<evidence type="ECO:0000256" key="3">
    <source>
        <dbReference type="ARBA" id="ARBA00022741"/>
    </source>
</evidence>
<dbReference type="Pfam" id="PF17855">
    <property type="entry name" value="MCM_lid"/>
    <property type="match status" value="1"/>
</dbReference>
<keyword evidence="3 10" id="KW-0547">Nucleotide-binding</keyword>
<sequence>MSLLQFRPPVSYEDQQAVFEEFLRSFKTSPKTTAGIANALGDMNLDEDDFSDEYDFMDDEDNAQATRRKERLESRQPKLKYVELLQKVADRMEDEITIDLDDLVSFDDALNDNGTPQKLVESIETNAKHYLDIMSRAVDKVMPEPTREINYKDDVLDILMSQRTARNHFVSQAAEQQVDPTVQAELFPAELTRRYSLNFKPRTEGSNIPKALAVRQVRGEHLGHLITVRGITTRVSDVKPTVEVNAYTCDRCGCEIFQPIGSKTYGPLTECPSDDCKTNQTKGQLHHSTRASKFQPFQEIKIQEMAEQVPVGHIPRMLTILCHGALVRKINPGDVVDVGGIFLPTPYTGFKAIRAGLLTDTYLEAQHVTQHKKAYEDLAIDNRVFKRIDQYRASGHVYEYLAKSIAPEIYGHLDVKKALLLLLVGGPGKVMGDGMRIRGDINVCLMGDPGVAKSQLLKYITKVAPRGVYTTGRGSSGVGLTAAVMKDPVTDEMILEGGALVLADNGICCIDEFDKMDDNDRTAIHEVMEQQTISISKAGISTTLNARTSILAAANPLYGRYNPRISPVENINLPAALLSRFDILFLILDTPSRENDAMLARHVTYVHMNNKHPDTDGVVFTPHEVRQYVAQARTFRPTVPQAVSEYMVKAYVKMREQQSRDEKNKKQFSHTSPRTLLGILRLAQALARLRFSEEVVQDDVDEALRLIEASKESLYAEDAGYKKDHSPSSRIYNMVRAIADSGACKPDDYDEDDEDAGVELSLSAVEKRVLAKGFTKDQWQNALLEYTSLDVWQTAGNGTRLIFIVSEAAHMARDADLEME</sequence>
<evidence type="ECO:0000256" key="5">
    <source>
        <dbReference type="ARBA" id="ARBA00022806"/>
    </source>
</evidence>
<proteinExistence type="inferred from homology"/>
<evidence type="ECO:0000256" key="4">
    <source>
        <dbReference type="ARBA" id="ARBA00022801"/>
    </source>
</evidence>
<comment type="function">
    <text evidence="11">Acts as component of the MCM2-7 complex (MCM complex) which is the replicative helicase essential for 'once per cell cycle' DNA replication initiation and elongation in eukaryotic cells. The active ATPase sites in the MCM2-7 ring are formed through the interaction surfaces of two neighboring subunits such that a critical structure of a conserved arginine finger motif is provided in trans relative to the ATP-binding site of the Walker A box of the adjacent subunit. The six ATPase active sites, however, are likely to contribute differentially to the complex helicase activity.</text>
</comment>
<dbReference type="InterPro" id="IPR012340">
    <property type="entry name" value="NA-bd_OB-fold"/>
</dbReference>
<dbReference type="InterPro" id="IPR031327">
    <property type="entry name" value="MCM"/>
</dbReference>
<accession>A0ABR4P3R2</accession>
<dbReference type="InterPro" id="IPR008050">
    <property type="entry name" value="MCM7"/>
</dbReference>
<evidence type="ECO:0000256" key="1">
    <source>
        <dbReference type="ARBA" id="ARBA00004123"/>
    </source>
</evidence>
<protein>
    <recommendedName>
        <fullName evidence="11">DNA replication licensing factor MCM7</fullName>
        <ecNumber evidence="11">3.6.4.12</ecNumber>
    </recommendedName>
</protein>
<dbReference type="PANTHER" id="PTHR11630:SF26">
    <property type="entry name" value="DNA REPLICATION LICENSING FACTOR MCM7"/>
    <property type="match status" value="1"/>
</dbReference>
<evidence type="ECO:0000256" key="8">
    <source>
        <dbReference type="ARBA" id="ARBA00023242"/>
    </source>
</evidence>
<evidence type="ECO:0000256" key="10">
    <source>
        <dbReference type="RuleBase" id="RU004070"/>
    </source>
</evidence>
<dbReference type="PRINTS" id="PR01657">
    <property type="entry name" value="MCMFAMILY"/>
</dbReference>
<keyword evidence="14" id="KW-1185">Reference proteome</keyword>
<keyword evidence="7 10" id="KW-0238">DNA-binding</keyword>
<dbReference type="InterPro" id="IPR041562">
    <property type="entry name" value="MCM_lid"/>
</dbReference>
<dbReference type="Gene3D" id="3.40.50.300">
    <property type="entry name" value="P-loop containing nucleotide triphosphate hydrolases"/>
    <property type="match status" value="1"/>
</dbReference>
<gene>
    <name evidence="11" type="primary">MCM7</name>
    <name evidence="13" type="ORF">PVAG01_10960</name>
</gene>
<comment type="similarity">
    <text evidence="10">Belongs to the MCM family.</text>
</comment>
<keyword evidence="4 11" id="KW-0378">Hydrolase</keyword>
<dbReference type="Pfam" id="PF14551">
    <property type="entry name" value="MCM_N"/>
    <property type="match status" value="1"/>
</dbReference>
<dbReference type="InterPro" id="IPR027925">
    <property type="entry name" value="MCM_N"/>
</dbReference>
<dbReference type="CDD" id="cd17758">
    <property type="entry name" value="MCM7"/>
    <property type="match status" value="1"/>
</dbReference>
<evidence type="ECO:0000256" key="6">
    <source>
        <dbReference type="ARBA" id="ARBA00022840"/>
    </source>
</evidence>
<dbReference type="InterPro" id="IPR027417">
    <property type="entry name" value="P-loop_NTPase"/>
</dbReference>
<dbReference type="PANTHER" id="PTHR11630">
    <property type="entry name" value="DNA REPLICATION LICENSING FACTOR MCM FAMILY MEMBER"/>
    <property type="match status" value="1"/>
</dbReference>
<evidence type="ECO:0000256" key="7">
    <source>
        <dbReference type="ARBA" id="ARBA00023125"/>
    </source>
</evidence>
<dbReference type="Pfam" id="PF24901">
    <property type="entry name" value="WHD_MCM7"/>
    <property type="match status" value="1"/>
</dbReference>
<evidence type="ECO:0000259" key="12">
    <source>
        <dbReference type="PROSITE" id="PS50051"/>
    </source>
</evidence>
<keyword evidence="9 11" id="KW-0131">Cell cycle</keyword>
<dbReference type="SUPFAM" id="SSF50249">
    <property type="entry name" value="Nucleic acid-binding proteins"/>
    <property type="match status" value="1"/>
</dbReference>
<dbReference type="EC" id="3.6.4.12" evidence="11"/>
<dbReference type="PRINTS" id="PR01663">
    <property type="entry name" value="MCMPROTEIN7"/>
</dbReference>
<keyword evidence="8 11" id="KW-0539">Nucleus</keyword>
<dbReference type="EMBL" id="JBFCZG010000010">
    <property type="protein sequence ID" value="KAL3417950.1"/>
    <property type="molecule type" value="Genomic_DNA"/>
</dbReference>
<name>A0ABR4P3R2_9HELO</name>
<dbReference type="PROSITE" id="PS00847">
    <property type="entry name" value="MCM_1"/>
    <property type="match status" value="1"/>
</dbReference>
<organism evidence="13 14">
    <name type="scientific">Phlyctema vagabunda</name>
    <dbReference type="NCBI Taxonomy" id="108571"/>
    <lineage>
        <taxon>Eukaryota</taxon>
        <taxon>Fungi</taxon>
        <taxon>Dikarya</taxon>
        <taxon>Ascomycota</taxon>
        <taxon>Pezizomycotina</taxon>
        <taxon>Leotiomycetes</taxon>
        <taxon>Helotiales</taxon>
        <taxon>Dermateaceae</taxon>
        <taxon>Phlyctema</taxon>
    </lineage>
</organism>
<comment type="catalytic activity">
    <reaction evidence="11">
        <text>ATP + H2O = ADP + phosphate + H(+)</text>
        <dbReference type="Rhea" id="RHEA:13065"/>
        <dbReference type="ChEBI" id="CHEBI:15377"/>
        <dbReference type="ChEBI" id="CHEBI:15378"/>
        <dbReference type="ChEBI" id="CHEBI:30616"/>
        <dbReference type="ChEBI" id="CHEBI:43474"/>
        <dbReference type="ChEBI" id="CHEBI:456216"/>
        <dbReference type="EC" id="3.6.4.12"/>
    </reaction>
</comment>
<keyword evidence="5 11" id="KW-0347">Helicase</keyword>
<dbReference type="InterPro" id="IPR033762">
    <property type="entry name" value="MCM_OB"/>
</dbReference>
<evidence type="ECO:0000256" key="11">
    <source>
        <dbReference type="RuleBase" id="RU365012"/>
    </source>
</evidence>